<evidence type="ECO:0000256" key="3">
    <source>
        <dbReference type="ARBA" id="ARBA00022692"/>
    </source>
</evidence>
<accession>A0A448L4W5</accession>
<dbReference type="PANTHER" id="PTHR19432">
    <property type="entry name" value="SUGAR TRANSPORTER"/>
    <property type="match status" value="1"/>
</dbReference>
<evidence type="ECO:0000313" key="7">
    <source>
        <dbReference type="EMBL" id="VEH15001.1"/>
    </source>
</evidence>
<feature type="transmembrane region" description="Helical" evidence="6">
    <location>
        <begin position="390"/>
        <end position="417"/>
    </location>
</feature>
<evidence type="ECO:0000256" key="1">
    <source>
        <dbReference type="ARBA" id="ARBA00004141"/>
    </source>
</evidence>
<dbReference type="KEGG" id="poc:NCTC13071_00987"/>
<feature type="transmembrane region" description="Helical" evidence="6">
    <location>
        <begin position="84"/>
        <end position="103"/>
    </location>
</feature>
<dbReference type="Pfam" id="PF07690">
    <property type="entry name" value="MFS_1"/>
    <property type="match status" value="1"/>
</dbReference>
<feature type="transmembrane region" description="Helical" evidence="6">
    <location>
        <begin position="194"/>
        <end position="212"/>
    </location>
</feature>
<evidence type="ECO:0000256" key="5">
    <source>
        <dbReference type="ARBA" id="ARBA00023136"/>
    </source>
</evidence>
<dbReference type="InterPro" id="IPR011701">
    <property type="entry name" value="MFS"/>
</dbReference>
<protein>
    <submittedName>
        <fullName evidence="7">Sucrose/H+ symporter</fullName>
    </submittedName>
</protein>
<dbReference type="InterPro" id="IPR036259">
    <property type="entry name" value="MFS_trans_sf"/>
</dbReference>
<evidence type="ECO:0000313" key="8">
    <source>
        <dbReference type="Proteomes" id="UP000274578"/>
    </source>
</evidence>
<dbReference type="SUPFAM" id="SSF103473">
    <property type="entry name" value="MFS general substrate transporter"/>
    <property type="match status" value="1"/>
</dbReference>
<dbReference type="GO" id="GO:0016020">
    <property type="term" value="C:membrane"/>
    <property type="evidence" value="ECO:0007669"/>
    <property type="project" value="UniProtKB-SubCell"/>
</dbReference>
<dbReference type="PANTHER" id="PTHR19432:SF35">
    <property type="entry name" value="SOLUTE CARRIER FAMILY 45 MEMBER 3 ISOFORM X1"/>
    <property type="match status" value="1"/>
</dbReference>
<dbReference type="RefSeq" id="WP_004378434.1">
    <property type="nucleotide sequence ID" value="NZ_CAUQRS010000056.1"/>
</dbReference>
<keyword evidence="2" id="KW-0813">Transport</keyword>
<evidence type="ECO:0000256" key="6">
    <source>
        <dbReference type="SAM" id="Phobius"/>
    </source>
</evidence>
<dbReference type="Gene3D" id="1.20.1250.20">
    <property type="entry name" value="MFS general substrate transporter like domains"/>
    <property type="match status" value="1"/>
</dbReference>
<feature type="transmembrane region" description="Helical" evidence="6">
    <location>
        <begin position="12"/>
        <end position="32"/>
    </location>
</feature>
<feature type="transmembrane region" description="Helical" evidence="6">
    <location>
        <begin position="304"/>
        <end position="324"/>
    </location>
</feature>
<comment type="subcellular location">
    <subcellularLocation>
        <location evidence="1">Membrane</location>
        <topology evidence="1">Multi-pass membrane protein</topology>
    </subcellularLocation>
</comment>
<evidence type="ECO:0000256" key="4">
    <source>
        <dbReference type="ARBA" id="ARBA00022989"/>
    </source>
</evidence>
<feature type="transmembrane region" description="Helical" evidence="6">
    <location>
        <begin position="331"/>
        <end position="351"/>
    </location>
</feature>
<organism evidence="7 8">
    <name type="scientific">Segatella oris</name>
    <dbReference type="NCBI Taxonomy" id="28135"/>
    <lineage>
        <taxon>Bacteria</taxon>
        <taxon>Pseudomonadati</taxon>
        <taxon>Bacteroidota</taxon>
        <taxon>Bacteroidia</taxon>
        <taxon>Bacteroidales</taxon>
        <taxon>Prevotellaceae</taxon>
        <taxon>Segatella</taxon>
    </lineage>
</organism>
<keyword evidence="4 6" id="KW-1133">Transmembrane helix</keyword>
<dbReference type="AlphaFoldDB" id="A0A448L4W5"/>
<dbReference type="GO" id="GO:0022857">
    <property type="term" value="F:transmembrane transporter activity"/>
    <property type="evidence" value="ECO:0007669"/>
    <property type="project" value="InterPro"/>
</dbReference>
<dbReference type="GeneID" id="85011854"/>
<name>A0A448L4W5_9BACT</name>
<feature type="transmembrane region" description="Helical" evidence="6">
    <location>
        <begin position="52"/>
        <end position="72"/>
    </location>
</feature>
<feature type="transmembrane region" description="Helical" evidence="6">
    <location>
        <begin position="253"/>
        <end position="274"/>
    </location>
</feature>
<proteinExistence type="predicted"/>
<evidence type="ECO:0000256" key="2">
    <source>
        <dbReference type="ARBA" id="ARBA00022448"/>
    </source>
</evidence>
<feature type="transmembrane region" description="Helical" evidence="6">
    <location>
        <begin position="357"/>
        <end position="378"/>
    </location>
</feature>
<sequence length="446" mass="48949">MNSGLTQKPDMKFWGLWNLSFGFFGVQIAYALQSANISRIFATLGADPHNLSYFWILPPLMGILVQPIVGTLSDKTWCRFGRRIPYLFIGAAMAVFVMCMLPNAGSLGLTLGAAMIFGLIALMFLDTSINMAMQPFKMLVGDMVNGKQKALAYSIQSFLCNAGSIVGFVFPFFLTKIGIRNDAPRGVIPDSVIWAFYGGAAILILCVLYTTLKVKEWNPQDYARYNGETKVAQDEKKEESNWLTLLKKAPATFWRVGLVQFFCWAAFMYMWVYANGTIADTCWGVDMQDAHASTSKAYQEAGNWVGMLYAVQAVGSVIWAMVLPQFKNRKLGYIVSLVLGAVGFSLVPFIHHPYVQFVSFLLIGCAWAAMLAMPFTFVTNALQGYGHMGAYLGLFNGTICVPQIIASLCGGGLLLLVGSNQTNMMFVAAVCLVLGALSVLTIKESK</sequence>
<dbReference type="EMBL" id="LR134384">
    <property type="protein sequence ID" value="VEH15001.1"/>
    <property type="molecule type" value="Genomic_DNA"/>
</dbReference>
<feature type="transmembrane region" description="Helical" evidence="6">
    <location>
        <begin position="423"/>
        <end position="442"/>
    </location>
</feature>
<dbReference type="Proteomes" id="UP000274578">
    <property type="component" value="Chromosome 1"/>
</dbReference>
<feature type="transmembrane region" description="Helical" evidence="6">
    <location>
        <begin position="150"/>
        <end position="174"/>
    </location>
</feature>
<feature type="transmembrane region" description="Helical" evidence="6">
    <location>
        <begin position="109"/>
        <end position="129"/>
    </location>
</feature>
<keyword evidence="3 6" id="KW-0812">Transmembrane</keyword>
<gene>
    <name evidence="7" type="ORF">NCTC13071_00987</name>
</gene>
<reference evidence="7 8" key="1">
    <citation type="submission" date="2018-12" db="EMBL/GenBank/DDBJ databases">
        <authorList>
            <consortium name="Pathogen Informatics"/>
        </authorList>
    </citation>
    <scope>NUCLEOTIDE SEQUENCE [LARGE SCALE GENOMIC DNA]</scope>
    <source>
        <strain evidence="7 8">NCTC13071</strain>
    </source>
</reference>
<keyword evidence="5 6" id="KW-0472">Membrane</keyword>